<name>A0A3P9DJR3_9CICH</name>
<organism evidence="2 3">
    <name type="scientific">Maylandia zebra</name>
    <name type="common">zebra mbuna</name>
    <dbReference type="NCBI Taxonomy" id="106582"/>
    <lineage>
        <taxon>Eukaryota</taxon>
        <taxon>Metazoa</taxon>
        <taxon>Chordata</taxon>
        <taxon>Craniata</taxon>
        <taxon>Vertebrata</taxon>
        <taxon>Euteleostomi</taxon>
        <taxon>Actinopterygii</taxon>
        <taxon>Neopterygii</taxon>
        <taxon>Teleostei</taxon>
        <taxon>Neoteleostei</taxon>
        <taxon>Acanthomorphata</taxon>
        <taxon>Ovalentaria</taxon>
        <taxon>Cichlomorphae</taxon>
        <taxon>Cichliformes</taxon>
        <taxon>Cichlidae</taxon>
        <taxon>African cichlids</taxon>
        <taxon>Pseudocrenilabrinae</taxon>
        <taxon>Haplochromini</taxon>
        <taxon>Maylandia</taxon>
        <taxon>Maylandia zebra complex</taxon>
    </lineage>
</organism>
<reference evidence="2" key="1">
    <citation type="submission" date="2025-05" db="UniProtKB">
        <authorList>
            <consortium name="Ensembl"/>
        </authorList>
    </citation>
    <scope>IDENTIFICATION</scope>
</reference>
<evidence type="ECO:0000259" key="1">
    <source>
        <dbReference type="PROSITE" id="PS50878"/>
    </source>
</evidence>
<dbReference type="STRING" id="106582.ENSMZEP00005011062"/>
<sequence>SLLIWSRVKHVEENEKCTRYIFLKLYKSKPAIDSLINEEGKEVKSTQEILKVVYSFYINLYKEQSIDEAIVESFISKLTQKLDPEDGINLDEGITLEKITRAMESMQDIKSPGMDGLPKKYYQAFWEQLSPSLCKVYKEAWDKGVWSTSMNTGVISLLWKRGSKKDLRNWRPLTLLGVDIKILAKALFFRLQTVVPKLVGVEQTCGIQGRKMTDSLVIIRDSYLYSHERNIPLCGLSLDLEKAFDNVSHAFLMKVLDKLGFGEVFQRWIEVLYSGCSSVVNVNGVQTTTVAVKAGVRQGCPLSPTLFILVMEPLACALRANELIKGLTPPGSGGLEIKFSMYMDDITLLLTDNKSIEVSLAVCEAFSAASGMKMNKEKSEVIYFKWRKIKEKWGLQEKSETLKILGVEIGENMRIKNWNSKLQKI</sequence>
<feature type="domain" description="Reverse transcriptase" evidence="1">
    <location>
        <begin position="139"/>
        <end position="409"/>
    </location>
</feature>
<dbReference type="Pfam" id="PF00078">
    <property type="entry name" value="RVT_1"/>
    <property type="match status" value="1"/>
</dbReference>
<protein>
    <recommendedName>
        <fullName evidence="1">Reverse transcriptase domain-containing protein</fullName>
    </recommendedName>
</protein>
<dbReference type="Ensembl" id="ENSMZET00005011445.1">
    <property type="protein sequence ID" value="ENSMZEP00005011062.1"/>
    <property type="gene ID" value="ENSMZEG00005008304.1"/>
</dbReference>
<dbReference type="PROSITE" id="PS50878">
    <property type="entry name" value="RT_POL"/>
    <property type="match status" value="1"/>
</dbReference>
<dbReference type="GeneTree" id="ENSGT00940000163630"/>
<dbReference type="PANTHER" id="PTHR31635:SF196">
    <property type="entry name" value="REVERSE TRANSCRIPTASE DOMAIN-CONTAINING PROTEIN-RELATED"/>
    <property type="match status" value="1"/>
</dbReference>
<accession>A0A3P9DJR3</accession>
<proteinExistence type="predicted"/>
<evidence type="ECO:0000313" key="2">
    <source>
        <dbReference type="Ensembl" id="ENSMZEP00005034623.1"/>
    </source>
</evidence>
<dbReference type="CDD" id="cd01650">
    <property type="entry name" value="RT_nLTR_like"/>
    <property type="match status" value="1"/>
</dbReference>
<dbReference type="InterPro" id="IPR043502">
    <property type="entry name" value="DNA/RNA_pol_sf"/>
</dbReference>
<dbReference type="PANTHER" id="PTHR31635">
    <property type="entry name" value="REVERSE TRANSCRIPTASE DOMAIN-CONTAINING PROTEIN-RELATED"/>
    <property type="match status" value="1"/>
</dbReference>
<dbReference type="Ensembl" id="ENSMZET00005035848.1">
    <property type="protein sequence ID" value="ENSMZEP00005034623.1"/>
    <property type="gene ID" value="ENSMZEG00005025877.1"/>
</dbReference>
<dbReference type="AlphaFoldDB" id="A0A3P9DJR3"/>
<evidence type="ECO:0000313" key="3">
    <source>
        <dbReference type="Proteomes" id="UP000265160"/>
    </source>
</evidence>
<dbReference type="Proteomes" id="UP000265160">
    <property type="component" value="Unplaced"/>
</dbReference>
<dbReference type="InterPro" id="IPR000477">
    <property type="entry name" value="RT_dom"/>
</dbReference>
<dbReference type="SUPFAM" id="SSF56672">
    <property type="entry name" value="DNA/RNA polymerases"/>
    <property type="match status" value="1"/>
</dbReference>
<keyword evidence="3" id="KW-1185">Reference proteome</keyword>